<dbReference type="Gene3D" id="3.30.60.30">
    <property type="match status" value="1"/>
</dbReference>
<proteinExistence type="predicted"/>
<keyword evidence="5" id="KW-1185">Reference proteome</keyword>
<dbReference type="CDD" id="cd00104">
    <property type="entry name" value="KAZAL_FS"/>
    <property type="match status" value="1"/>
</dbReference>
<evidence type="ECO:0000256" key="1">
    <source>
        <dbReference type="ARBA" id="ARBA00023157"/>
    </source>
</evidence>
<dbReference type="InterPro" id="IPR036058">
    <property type="entry name" value="Kazal_dom_sf"/>
</dbReference>
<dbReference type="SMART" id="SM00280">
    <property type="entry name" value="KAZAL"/>
    <property type="match status" value="1"/>
</dbReference>
<feature type="transmembrane region" description="Helical" evidence="2">
    <location>
        <begin position="6"/>
        <end position="26"/>
    </location>
</feature>
<dbReference type="Proteomes" id="UP000694410">
    <property type="component" value="Unplaced"/>
</dbReference>
<keyword evidence="1" id="KW-1015">Disulfide bond</keyword>
<reference evidence="4" key="1">
    <citation type="submission" date="2025-08" db="UniProtKB">
        <authorList>
            <consortium name="Ensembl"/>
        </authorList>
    </citation>
    <scope>IDENTIFICATION</scope>
</reference>
<dbReference type="AlphaFoldDB" id="A0A8C0UYD2"/>
<reference evidence="4" key="2">
    <citation type="submission" date="2025-09" db="UniProtKB">
        <authorList>
            <consortium name="Ensembl"/>
        </authorList>
    </citation>
    <scope>IDENTIFICATION</scope>
</reference>
<evidence type="ECO:0000256" key="2">
    <source>
        <dbReference type="SAM" id="Phobius"/>
    </source>
</evidence>
<dbReference type="Pfam" id="PF00050">
    <property type="entry name" value="Kazal_1"/>
    <property type="match status" value="1"/>
</dbReference>
<name>A0A8C0UYD2_CYACU</name>
<keyword evidence="2" id="KW-0472">Membrane</keyword>
<dbReference type="InterPro" id="IPR002350">
    <property type="entry name" value="Kazal_dom"/>
</dbReference>
<sequence>IQDCDVFLSLACSCFCFLFFPSPWLYSKDLFCSLLHSGDEAPDGYSSAESICGSDGKTYENICQFNKGYAAKRNISMKHKGPCESGNVYRSAYKLKKRADFYLQICY</sequence>
<dbReference type="PROSITE" id="PS51465">
    <property type="entry name" value="KAZAL_2"/>
    <property type="match status" value="1"/>
</dbReference>
<feature type="domain" description="Kazal-like" evidence="3">
    <location>
        <begin position="26"/>
        <end position="85"/>
    </location>
</feature>
<protein>
    <recommendedName>
        <fullName evidence="3">Kazal-like domain-containing protein</fullName>
    </recommendedName>
</protein>
<dbReference type="SUPFAM" id="SSF100895">
    <property type="entry name" value="Kazal-type serine protease inhibitors"/>
    <property type="match status" value="1"/>
</dbReference>
<accession>A0A8C0UYD2</accession>
<keyword evidence="2" id="KW-1133">Transmembrane helix</keyword>
<organism evidence="4 5">
    <name type="scientific">Cyanistes caeruleus</name>
    <name type="common">Eurasian blue tit</name>
    <name type="synonym">Parus caeruleus</name>
    <dbReference type="NCBI Taxonomy" id="156563"/>
    <lineage>
        <taxon>Eukaryota</taxon>
        <taxon>Metazoa</taxon>
        <taxon>Chordata</taxon>
        <taxon>Craniata</taxon>
        <taxon>Vertebrata</taxon>
        <taxon>Euteleostomi</taxon>
        <taxon>Archelosauria</taxon>
        <taxon>Archosauria</taxon>
        <taxon>Dinosauria</taxon>
        <taxon>Saurischia</taxon>
        <taxon>Theropoda</taxon>
        <taxon>Coelurosauria</taxon>
        <taxon>Aves</taxon>
        <taxon>Neognathae</taxon>
        <taxon>Neoaves</taxon>
        <taxon>Telluraves</taxon>
        <taxon>Australaves</taxon>
        <taxon>Passeriformes</taxon>
        <taxon>Paridae</taxon>
        <taxon>Cyanistes</taxon>
    </lineage>
</organism>
<dbReference type="Ensembl" id="ENSCCET00000021883.1">
    <property type="protein sequence ID" value="ENSCCEP00000014074.1"/>
    <property type="gene ID" value="ENSCCEG00000013457.1"/>
</dbReference>
<evidence type="ECO:0000313" key="4">
    <source>
        <dbReference type="Ensembl" id="ENSCCEP00000014074.1"/>
    </source>
</evidence>
<evidence type="ECO:0000313" key="5">
    <source>
        <dbReference type="Proteomes" id="UP000694410"/>
    </source>
</evidence>
<keyword evidence="2" id="KW-0812">Transmembrane</keyword>
<evidence type="ECO:0000259" key="3">
    <source>
        <dbReference type="PROSITE" id="PS51465"/>
    </source>
</evidence>